<dbReference type="SUPFAM" id="SSF56784">
    <property type="entry name" value="HAD-like"/>
    <property type="match status" value="1"/>
</dbReference>
<name>A0A1B3ZBP4_9SPHN</name>
<feature type="binding site" evidence="12">
    <location>
        <position position="8"/>
    </location>
    <ligand>
        <name>Mg(2+)</name>
        <dbReference type="ChEBI" id="CHEBI:18420"/>
        <label>1</label>
    </ligand>
</feature>
<keyword evidence="13" id="KW-0378">Hydrolase</keyword>
<comment type="pathway">
    <text evidence="2">Nucleotide-sugar biosynthesis; GDP-alpha-D-mannose biosynthesis; alpha-D-mannose 1-phosphate from D-fructose 6-phosphate: step 2/2.</text>
</comment>
<dbReference type="PANTHER" id="PTHR10466:SF0">
    <property type="entry name" value="PHOSPHOMANNOMUTASE"/>
    <property type="match status" value="1"/>
</dbReference>
<keyword evidence="7 12" id="KW-0479">Metal-binding</keyword>
<accession>A0A1B3ZBP4</accession>
<evidence type="ECO:0000256" key="9">
    <source>
        <dbReference type="ARBA" id="ARBA00023235"/>
    </source>
</evidence>
<dbReference type="SFLD" id="SFLDG01140">
    <property type="entry name" value="C2.B:_Phosphomannomutase_and_P"/>
    <property type="match status" value="1"/>
</dbReference>
<evidence type="ECO:0000313" key="13">
    <source>
        <dbReference type="EMBL" id="AOH84839.1"/>
    </source>
</evidence>
<evidence type="ECO:0000256" key="8">
    <source>
        <dbReference type="ARBA" id="ARBA00022842"/>
    </source>
</evidence>
<dbReference type="EC" id="5.4.2.8" evidence="5"/>
<dbReference type="GO" id="GO:0046872">
    <property type="term" value="F:metal ion binding"/>
    <property type="evidence" value="ECO:0007669"/>
    <property type="project" value="UniProtKB-KW"/>
</dbReference>
<dbReference type="InterPro" id="IPR023214">
    <property type="entry name" value="HAD_sf"/>
</dbReference>
<keyword evidence="14" id="KW-1185">Reference proteome</keyword>
<keyword evidence="6" id="KW-0963">Cytoplasm</keyword>
<dbReference type="Proteomes" id="UP000094256">
    <property type="component" value="Chromosome"/>
</dbReference>
<dbReference type="AlphaFoldDB" id="A0A1B3ZBP4"/>
<dbReference type="GO" id="GO:0016791">
    <property type="term" value="F:phosphatase activity"/>
    <property type="evidence" value="ECO:0007669"/>
    <property type="project" value="UniProtKB-ARBA"/>
</dbReference>
<evidence type="ECO:0000256" key="2">
    <source>
        <dbReference type="ARBA" id="ARBA00004699"/>
    </source>
</evidence>
<evidence type="ECO:0000256" key="12">
    <source>
        <dbReference type="PIRSR" id="PIRSR605002-3"/>
    </source>
</evidence>
<dbReference type="SFLD" id="SFLDG01143">
    <property type="entry name" value="C2.B.3:_Phosphomannomutase_Lik"/>
    <property type="match status" value="1"/>
</dbReference>
<evidence type="ECO:0000313" key="14">
    <source>
        <dbReference type="Proteomes" id="UP000094256"/>
    </source>
</evidence>
<dbReference type="InterPro" id="IPR005002">
    <property type="entry name" value="PMM"/>
</dbReference>
<dbReference type="EMBL" id="CP014168">
    <property type="protein sequence ID" value="AOH84839.1"/>
    <property type="molecule type" value="Genomic_DNA"/>
</dbReference>
<feature type="binding site" evidence="11">
    <location>
        <position position="176"/>
    </location>
    <ligand>
        <name>alpha-D-mannose 1-phosphate</name>
        <dbReference type="ChEBI" id="CHEBI:58409"/>
    </ligand>
</feature>
<dbReference type="GO" id="GO:0009298">
    <property type="term" value="P:GDP-mannose biosynthetic process"/>
    <property type="evidence" value="ECO:0007669"/>
    <property type="project" value="UniProtKB-UniPathway"/>
</dbReference>
<evidence type="ECO:0000256" key="5">
    <source>
        <dbReference type="ARBA" id="ARBA00012730"/>
    </source>
</evidence>
<evidence type="ECO:0000256" key="10">
    <source>
        <dbReference type="PIRSR" id="PIRSR605002-1"/>
    </source>
</evidence>
<reference evidence="13 14" key="1">
    <citation type="submission" date="2016-01" db="EMBL/GenBank/DDBJ databases">
        <title>Complete genome and mega plasmid sequence of Sphingomonas panacis DCY99 elicits systemic resistance in rice to Xanthomonas oryzae.</title>
        <authorList>
            <person name="Kim Y.J."/>
            <person name="Yang D.C."/>
            <person name="Sing P."/>
        </authorList>
    </citation>
    <scope>NUCLEOTIDE SEQUENCE [LARGE SCALE GENOMIC DNA]</scope>
    <source>
        <strain evidence="13 14">DCY99</strain>
    </source>
</reference>
<dbReference type="OrthoDB" id="2241234at2"/>
<dbReference type="InterPro" id="IPR043169">
    <property type="entry name" value="PMM_cap"/>
</dbReference>
<dbReference type="RefSeq" id="WP_069205392.1">
    <property type="nucleotide sequence ID" value="NZ_CP014168.1"/>
</dbReference>
<proteinExistence type="inferred from homology"/>
<comment type="subunit">
    <text evidence="4">Homodimer.</text>
</comment>
<dbReference type="Pfam" id="PF03332">
    <property type="entry name" value="PMM"/>
    <property type="match status" value="1"/>
</dbReference>
<evidence type="ECO:0000256" key="6">
    <source>
        <dbReference type="ARBA" id="ARBA00022490"/>
    </source>
</evidence>
<comment type="similarity">
    <text evidence="3">Belongs to the eukaryotic PMM family.</text>
</comment>
<dbReference type="Gene3D" id="3.30.1240.20">
    <property type="match status" value="1"/>
</dbReference>
<dbReference type="GO" id="GO:0006013">
    <property type="term" value="P:mannose metabolic process"/>
    <property type="evidence" value="ECO:0007669"/>
    <property type="project" value="TreeGrafter"/>
</dbReference>
<feature type="binding site" evidence="12">
    <location>
        <position position="10"/>
    </location>
    <ligand>
        <name>Mg(2+)</name>
        <dbReference type="ChEBI" id="CHEBI:18420"/>
        <label>1</label>
    </ligand>
</feature>
<evidence type="ECO:0000256" key="7">
    <source>
        <dbReference type="ARBA" id="ARBA00022723"/>
    </source>
</evidence>
<keyword evidence="8 12" id="KW-0460">Magnesium</keyword>
<dbReference type="PANTHER" id="PTHR10466">
    <property type="entry name" value="PHOSPHOMANNOMUTASE"/>
    <property type="match status" value="1"/>
</dbReference>
<dbReference type="InterPro" id="IPR006379">
    <property type="entry name" value="HAD-SF_hydro_IIB"/>
</dbReference>
<organism evidence="13 14">
    <name type="scientific">Sphingomonas panacis</name>
    <dbReference type="NCBI Taxonomy" id="1560345"/>
    <lineage>
        <taxon>Bacteria</taxon>
        <taxon>Pseudomonadati</taxon>
        <taxon>Pseudomonadota</taxon>
        <taxon>Alphaproteobacteria</taxon>
        <taxon>Sphingomonadales</taxon>
        <taxon>Sphingomonadaceae</taxon>
        <taxon>Sphingomonas</taxon>
    </lineage>
</organism>
<evidence type="ECO:0000256" key="1">
    <source>
        <dbReference type="ARBA" id="ARBA00004496"/>
    </source>
</evidence>
<feature type="active site" description="Proton donor/acceptor" evidence="10">
    <location>
        <position position="10"/>
    </location>
</feature>
<dbReference type="GO" id="GO:0004615">
    <property type="term" value="F:phosphomannomutase activity"/>
    <property type="evidence" value="ECO:0007669"/>
    <property type="project" value="UniProtKB-EC"/>
</dbReference>
<dbReference type="SFLD" id="SFLDS00003">
    <property type="entry name" value="Haloacid_Dehalogenase"/>
    <property type="match status" value="1"/>
</dbReference>
<feature type="binding site" evidence="12">
    <location>
        <position position="209"/>
    </location>
    <ligand>
        <name>Mg(2+)</name>
        <dbReference type="ChEBI" id="CHEBI:18420"/>
        <label>1</label>
    </ligand>
</feature>
<keyword evidence="9" id="KW-0413">Isomerase</keyword>
<comment type="subcellular location">
    <subcellularLocation>
        <location evidence="1">Cytoplasm</location>
    </subcellularLocation>
</comment>
<evidence type="ECO:0000256" key="3">
    <source>
        <dbReference type="ARBA" id="ARBA00009736"/>
    </source>
</evidence>
<dbReference type="InterPro" id="IPR036412">
    <property type="entry name" value="HAD-like_sf"/>
</dbReference>
<evidence type="ECO:0000256" key="11">
    <source>
        <dbReference type="PIRSR" id="PIRSR605002-2"/>
    </source>
</evidence>
<sequence>MKTMIAFDLDGTLAESKQPIGDDMSVLLKNLLDVAQVAVISGGDWPQFEKQVVGRMQADAKLERLFIMPTTGTKLFRFQDGVWNTIYNDAFSPEERDQVLDALNKAWDQAGFGGEQTWGERIEDRGSQITLSALGQQAPLEAKEHWDPKQEKRRQLQAILRTMIPDHSINIGGATSVDITRKGIDKAYGMRRLCEHAGIVFENILFMGDAIYPGGNDDPVRAAGIDSIKVRDVADTSVAITAVIACLKA</sequence>
<dbReference type="Gene3D" id="3.40.50.1000">
    <property type="entry name" value="HAD superfamily/HAD-like"/>
    <property type="match status" value="1"/>
</dbReference>
<evidence type="ECO:0000256" key="4">
    <source>
        <dbReference type="ARBA" id="ARBA00011738"/>
    </source>
</evidence>
<dbReference type="UniPathway" id="UPA00126">
    <property type="reaction ID" value="UER00424"/>
</dbReference>
<dbReference type="STRING" id="1560345.AWL63_13570"/>
<dbReference type="KEGG" id="span:AWL63_13570"/>
<dbReference type="GO" id="GO:0006487">
    <property type="term" value="P:protein N-linked glycosylation"/>
    <property type="evidence" value="ECO:0007669"/>
    <property type="project" value="TreeGrafter"/>
</dbReference>
<feature type="active site" description="Nucleophile" evidence="10">
    <location>
        <position position="8"/>
    </location>
</feature>
<dbReference type="GO" id="GO:0005829">
    <property type="term" value="C:cytosol"/>
    <property type="evidence" value="ECO:0007669"/>
    <property type="project" value="TreeGrafter"/>
</dbReference>
<gene>
    <name evidence="13" type="ORF">AWL63_13570</name>
</gene>
<protein>
    <recommendedName>
        <fullName evidence="5">phosphomannomutase</fullName>
        <ecNumber evidence="5">5.4.2.8</ecNumber>
    </recommendedName>
</protein>
<feature type="binding site" evidence="11">
    <location>
        <position position="125"/>
    </location>
    <ligand>
        <name>alpha-D-mannose 1-phosphate</name>
        <dbReference type="ChEBI" id="CHEBI:58409"/>
    </ligand>
</feature>
<comment type="cofactor">
    <cofactor evidence="12">
        <name>Mg(2+)</name>
        <dbReference type="ChEBI" id="CHEBI:18420"/>
    </cofactor>
</comment>
<feature type="binding site" evidence="11">
    <location>
        <position position="178"/>
    </location>
    <ligand>
        <name>alpha-D-mannose 1-phosphate</name>
        <dbReference type="ChEBI" id="CHEBI:58409"/>
    </ligand>
</feature>
<dbReference type="NCBIfam" id="TIGR01484">
    <property type="entry name" value="HAD-SF-IIB"/>
    <property type="match status" value="1"/>
</dbReference>